<dbReference type="Pfam" id="PF14769">
    <property type="entry name" value="CLAMP"/>
    <property type="match status" value="1"/>
</dbReference>
<keyword evidence="1" id="KW-0175">Coiled coil</keyword>
<dbReference type="InterPro" id="IPR032727">
    <property type="entry name" value="CLAMP"/>
</dbReference>
<evidence type="ECO:0000256" key="2">
    <source>
        <dbReference type="SAM" id="MobiDB-lite"/>
    </source>
</evidence>
<name>A0A7S3YHZ8_9EUKA</name>
<dbReference type="PANTHER" id="PTHR28457">
    <property type="entry name" value="COILED-COIL DOMAIN-CONTAINING PROTEIN 189"/>
    <property type="match status" value="1"/>
</dbReference>
<evidence type="ECO:0000256" key="1">
    <source>
        <dbReference type="SAM" id="Coils"/>
    </source>
</evidence>
<organism evidence="3">
    <name type="scientific">Lotharella globosa</name>
    <dbReference type="NCBI Taxonomy" id="91324"/>
    <lineage>
        <taxon>Eukaryota</taxon>
        <taxon>Sar</taxon>
        <taxon>Rhizaria</taxon>
        <taxon>Cercozoa</taxon>
        <taxon>Chlorarachniophyceae</taxon>
        <taxon>Lotharella</taxon>
    </lineage>
</organism>
<dbReference type="EMBL" id="HBIV01007379">
    <property type="protein sequence ID" value="CAE0652274.1"/>
    <property type="molecule type" value="Transcribed_RNA"/>
</dbReference>
<feature type="region of interest" description="Disordered" evidence="2">
    <location>
        <begin position="114"/>
        <end position="144"/>
    </location>
</feature>
<accession>A0A7S3YHZ8</accession>
<dbReference type="PANTHER" id="PTHR28457:SF1">
    <property type="entry name" value="CILIA- AND FLAGELLA-ASSOCIATED PROTEIN 119"/>
    <property type="match status" value="1"/>
</dbReference>
<gene>
    <name evidence="3" type="ORF">LGLO00237_LOCUS5458</name>
</gene>
<sequence length="282" mass="32064">MAEAQNEGGEPAAQQDVFDRVGEIWELKTPEEQRAKAGAILELEDRPGVSRESLKLDFSFHTLLYAKERKFSKGQTKFLYDMMMALLEDIRGAESSLDKTSVLFKKLLLEPLRAPRNDSKTQEPKNNEAEGQPEGDEQKAQQETQVLHPSIFSHQQIKDIIDYVKDSILRHHALYRAVFGQDCSQQKKTVTFQVHTEEDREGKYKLSEGTVQSGEEKEVKCEDQAPELEMLKDNQIDAKSTRVAELVKAHLLKAQAQMNKTLAENAEQMQAKLKQFEAQVSS</sequence>
<protein>
    <submittedName>
        <fullName evidence="3">Uncharacterized protein</fullName>
    </submittedName>
</protein>
<feature type="coiled-coil region" evidence="1">
    <location>
        <begin position="252"/>
        <end position="279"/>
    </location>
</feature>
<evidence type="ECO:0000313" key="3">
    <source>
        <dbReference type="EMBL" id="CAE0652274.1"/>
    </source>
</evidence>
<proteinExistence type="predicted"/>
<reference evidence="3" key="1">
    <citation type="submission" date="2021-01" db="EMBL/GenBank/DDBJ databases">
        <authorList>
            <person name="Corre E."/>
            <person name="Pelletier E."/>
            <person name="Niang G."/>
            <person name="Scheremetjew M."/>
            <person name="Finn R."/>
            <person name="Kale V."/>
            <person name="Holt S."/>
            <person name="Cochrane G."/>
            <person name="Meng A."/>
            <person name="Brown T."/>
            <person name="Cohen L."/>
        </authorList>
    </citation>
    <scope>NUCLEOTIDE SEQUENCE</scope>
    <source>
        <strain evidence="3">CCCM811</strain>
    </source>
</reference>
<dbReference type="AlphaFoldDB" id="A0A7S3YHZ8"/>
<feature type="compositionally biased region" description="Basic and acidic residues" evidence="2">
    <location>
        <begin position="114"/>
        <end position="128"/>
    </location>
</feature>